<dbReference type="GO" id="GO:0008818">
    <property type="term" value="F:cobalamin 5'-phosphate synthase activity"/>
    <property type="evidence" value="ECO:0007669"/>
    <property type="project" value="InterPro"/>
</dbReference>
<accession>A0A645JKB4</accession>
<keyword evidence="13 19" id="KW-0472">Membrane</keyword>
<keyword evidence="10 19" id="KW-0812">Transmembrane</keyword>
<evidence type="ECO:0000256" key="4">
    <source>
        <dbReference type="ARBA" id="ARBA00010561"/>
    </source>
</evidence>
<evidence type="ECO:0000256" key="7">
    <source>
        <dbReference type="ARBA" id="ARBA00022475"/>
    </source>
</evidence>
<dbReference type="AlphaFoldDB" id="A0A645JKB4"/>
<evidence type="ECO:0000256" key="5">
    <source>
        <dbReference type="ARBA" id="ARBA00013200"/>
    </source>
</evidence>
<comment type="caution">
    <text evidence="20">The sequence shown here is derived from an EMBL/GenBank/DDBJ whole genome shotgun (WGS) entry which is preliminary data.</text>
</comment>
<evidence type="ECO:0000256" key="1">
    <source>
        <dbReference type="ARBA" id="ARBA00001946"/>
    </source>
</evidence>
<evidence type="ECO:0000256" key="11">
    <source>
        <dbReference type="ARBA" id="ARBA00022842"/>
    </source>
</evidence>
<dbReference type="HAMAP" id="MF_00719">
    <property type="entry name" value="CobS"/>
    <property type="match status" value="1"/>
</dbReference>
<dbReference type="GO" id="GO:0005886">
    <property type="term" value="C:plasma membrane"/>
    <property type="evidence" value="ECO:0007669"/>
    <property type="project" value="UniProtKB-SubCell"/>
</dbReference>
<evidence type="ECO:0000256" key="6">
    <source>
        <dbReference type="ARBA" id="ARBA00015850"/>
    </source>
</evidence>
<evidence type="ECO:0000256" key="2">
    <source>
        <dbReference type="ARBA" id="ARBA00004651"/>
    </source>
</evidence>
<dbReference type="EMBL" id="VSSQ01144529">
    <property type="protein sequence ID" value="MPN64105.1"/>
    <property type="molecule type" value="Genomic_DNA"/>
</dbReference>
<keyword evidence="11" id="KW-0460">Magnesium</keyword>
<keyword evidence="9 20" id="KW-0808">Transferase</keyword>
<dbReference type="Pfam" id="PF02654">
    <property type="entry name" value="CobS"/>
    <property type="match status" value="1"/>
</dbReference>
<evidence type="ECO:0000256" key="18">
    <source>
        <dbReference type="ARBA" id="ARBA00049504"/>
    </source>
</evidence>
<organism evidence="20">
    <name type="scientific">bioreactor metagenome</name>
    <dbReference type="NCBI Taxonomy" id="1076179"/>
    <lineage>
        <taxon>unclassified sequences</taxon>
        <taxon>metagenomes</taxon>
        <taxon>ecological metagenomes</taxon>
    </lineage>
</organism>
<dbReference type="GO" id="GO:0051073">
    <property type="term" value="F:adenosylcobinamide-GDP ribazoletransferase activity"/>
    <property type="evidence" value="ECO:0007669"/>
    <property type="project" value="UniProtKB-EC"/>
</dbReference>
<dbReference type="EC" id="2.7.8.26" evidence="5"/>
<dbReference type="PANTHER" id="PTHR34148:SF1">
    <property type="entry name" value="ADENOSYLCOBINAMIDE-GDP RIBAZOLETRANSFERASE"/>
    <property type="match status" value="1"/>
</dbReference>
<sequence length="148" mass="16582">MKDSRVGTYGVIALILYFLTFYKTLENLPYDLLIKSLLIGDPLAKFISSQITLFLKYSRKVEESKSGVIYLKGGMLQKALQGVLCILMIYFLLPQQYYLCVAAPIVVFASCTIYLAKKIGGYTGDCCGAVFVMSELSFYMAILITYNI</sequence>
<evidence type="ECO:0000256" key="10">
    <source>
        <dbReference type="ARBA" id="ARBA00022692"/>
    </source>
</evidence>
<protein>
    <recommendedName>
        <fullName evidence="6">Adenosylcobinamide-GDP ribazoletransferase</fullName>
        <ecNumber evidence="5">2.7.8.26</ecNumber>
    </recommendedName>
    <alternativeName>
        <fullName evidence="16">Cobalamin synthase</fullName>
    </alternativeName>
    <alternativeName>
        <fullName evidence="15">Cobalamin-5'-phosphate synthase</fullName>
    </alternativeName>
</protein>
<dbReference type="PANTHER" id="PTHR34148">
    <property type="entry name" value="ADENOSYLCOBINAMIDE-GDP RIBAZOLETRANSFERASE"/>
    <property type="match status" value="1"/>
</dbReference>
<evidence type="ECO:0000256" key="13">
    <source>
        <dbReference type="ARBA" id="ARBA00023136"/>
    </source>
</evidence>
<evidence type="ECO:0000256" key="17">
    <source>
        <dbReference type="ARBA" id="ARBA00048623"/>
    </source>
</evidence>
<evidence type="ECO:0000256" key="15">
    <source>
        <dbReference type="ARBA" id="ARBA00032605"/>
    </source>
</evidence>
<evidence type="ECO:0000256" key="3">
    <source>
        <dbReference type="ARBA" id="ARBA00004663"/>
    </source>
</evidence>
<dbReference type="GO" id="GO:0009236">
    <property type="term" value="P:cobalamin biosynthetic process"/>
    <property type="evidence" value="ECO:0007669"/>
    <property type="project" value="UniProtKB-UniPathway"/>
</dbReference>
<keyword evidence="7" id="KW-1003">Cell membrane</keyword>
<evidence type="ECO:0000256" key="16">
    <source>
        <dbReference type="ARBA" id="ARBA00032853"/>
    </source>
</evidence>
<comment type="catalytic activity">
    <reaction evidence="17">
        <text>alpha-ribazole + adenosylcob(III)inamide-GDP = adenosylcob(III)alamin + GMP + H(+)</text>
        <dbReference type="Rhea" id="RHEA:16049"/>
        <dbReference type="ChEBI" id="CHEBI:10329"/>
        <dbReference type="ChEBI" id="CHEBI:15378"/>
        <dbReference type="ChEBI" id="CHEBI:18408"/>
        <dbReference type="ChEBI" id="CHEBI:58115"/>
        <dbReference type="ChEBI" id="CHEBI:60487"/>
        <dbReference type="EC" id="2.7.8.26"/>
    </reaction>
</comment>
<gene>
    <name evidence="20" type="primary">cobS_28</name>
    <name evidence="20" type="ORF">SDC9_211876</name>
</gene>
<keyword evidence="8" id="KW-0169">Cobalamin biosynthesis</keyword>
<feature type="transmembrane region" description="Helical" evidence="19">
    <location>
        <begin position="96"/>
        <end position="116"/>
    </location>
</feature>
<comment type="catalytic activity">
    <reaction evidence="18">
        <text>alpha-ribazole 5'-phosphate + adenosylcob(III)inamide-GDP = adenosylcob(III)alamin 5'-phosphate + GMP + H(+)</text>
        <dbReference type="Rhea" id="RHEA:23560"/>
        <dbReference type="ChEBI" id="CHEBI:15378"/>
        <dbReference type="ChEBI" id="CHEBI:57918"/>
        <dbReference type="ChEBI" id="CHEBI:58115"/>
        <dbReference type="ChEBI" id="CHEBI:60487"/>
        <dbReference type="ChEBI" id="CHEBI:60493"/>
        <dbReference type="EC" id="2.7.8.26"/>
    </reaction>
</comment>
<feature type="transmembrane region" description="Helical" evidence="19">
    <location>
        <begin position="7"/>
        <end position="25"/>
    </location>
</feature>
<evidence type="ECO:0000256" key="8">
    <source>
        <dbReference type="ARBA" id="ARBA00022573"/>
    </source>
</evidence>
<reference evidence="20" key="1">
    <citation type="submission" date="2019-08" db="EMBL/GenBank/DDBJ databases">
        <authorList>
            <person name="Kucharzyk K."/>
            <person name="Murdoch R.W."/>
            <person name="Higgins S."/>
            <person name="Loffler F."/>
        </authorList>
    </citation>
    <scope>NUCLEOTIDE SEQUENCE</scope>
</reference>
<evidence type="ECO:0000313" key="20">
    <source>
        <dbReference type="EMBL" id="MPN64105.1"/>
    </source>
</evidence>
<dbReference type="InterPro" id="IPR003805">
    <property type="entry name" value="CobS"/>
</dbReference>
<comment type="similarity">
    <text evidence="4">Belongs to the CobS family.</text>
</comment>
<evidence type="ECO:0000256" key="12">
    <source>
        <dbReference type="ARBA" id="ARBA00022989"/>
    </source>
</evidence>
<name>A0A645JKB4_9ZZZZ</name>
<proteinExistence type="inferred from homology"/>
<evidence type="ECO:0000256" key="19">
    <source>
        <dbReference type="SAM" id="Phobius"/>
    </source>
</evidence>
<dbReference type="UniPathway" id="UPA00148">
    <property type="reaction ID" value="UER00238"/>
</dbReference>
<keyword evidence="12 19" id="KW-1133">Transmembrane helix</keyword>
<comment type="function">
    <text evidence="14">Joins adenosylcobinamide-GDP and alpha-ribazole to generate adenosylcobalamin (Ado-cobalamin). Also synthesizes adenosylcobalamin 5'-phosphate from adenosylcobinamide-GDP and alpha-ribazole 5'-phosphate.</text>
</comment>
<evidence type="ECO:0000256" key="9">
    <source>
        <dbReference type="ARBA" id="ARBA00022679"/>
    </source>
</evidence>
<evidence type="ECO:0000256" key="14">
    <source>
        <dbReference type="ARBA" id="ARBA00025228"/>
    </source>
</evidence>
<comment type="subcellular location">
    <subcellularLocation>
        <location evidence="2">Cell membrane</location>
        <topology evidence="2">Multi-pass membrane protein</topology>
    </subcellularLocation>
</comment>
<comment type="cofactor">
    <cofactor evidence="1">
        <name>Mg(2+)</name>
        <dbReference type="ChEBI" id="CHEBI:18420"/>
    </cofactor>
</comment>
<comment type="pathway">
    <text evidence="3">Cofactor biosynthesis; adenosylcobalamin biosynthesis; adenosylcobalamin from cob(II)yrinate a,c-diamide: step 7/7.</text>
</comment>
<feature type="transmembrane region" description="Helical" evidence="19">
    <location>
        <begin position="128"/>
        <end position="146"/>
    </location>
</feature>